<evidence type="ECO:0008006" key="3">
    <source>
        <dbReference type="Google" id="ProtNLM"/>
    </source>
</evidence>
<evidence type="ECO:0000313" key="2">
    <source>
        <dbReference type="Proteomes" id="UP000367750"/>
    </source>
</evidence>
<dbReference type="RefSeq" id="WP_150458286.1">
    <property type="nucleotide sequence ID" value="NZ_VYKK01000015.1"/>
</dbReference>
<comment type="caution">
    <text evidence="1">The sequence shown here is derived from an EMBL/GenBank/DDBJ whole genome shotgun (WGS) entry which is preliminary data.</text>
</comment>
<organism evidence="1 2">
    <name type="scientific">Paenibacillus spiritus</name>
    <dbReference type="NCBI Taxonomy" id="2496557"/>
    <lineage>
        <taxon>Bacteria</taxon>
        <taxon>Bacillati</taxon>
        <taxon>Bacillota</taxon>
        <taxon>Bacilli</taxon>
        <taxon>Bacillales</taxon>
        <taxon>Paenibacillaceae</taxon>
        <taxon>Paenibacillus</taxon>
    </lineage>
</organism>
<dbReference type="EMBL" id="VYKK01000015">
    <property type="protein sequence ID" value="KAA9003931.1"/>
    <property type="molecule type" value="Genomic_DNA"/>
</dbReference>
<keyword evidence="2" id="KW-1185">Reference proteome</keyword>
<dbReference type="Proteomes" id="UP000367750">
    <property type="component" value="Unassembled WGS sequence"/>
</dbReference>
<sequence>MNAVTEYYERYNEAERLTGTNTGRLEFMTTTHLLDRHFDRGASILELGAGAGIYSLYYGARIERTFAEGKTVKLAHAAADGVGRLMEEVIDGLSAEQFDIWSEYNLKTCEEPSLLGISNHALYVGRKI</sequence>
<proteinExistence type="predicted"/>
<gene>
    <name evidence="1" type="ORF">F4V43_10960</name>
</gene>
<dbReference type="AlphaFoldDB" id="A0A5J5G8F1"/>
<dbReference type="OrthoDB" id="9810615at2"/>
<dbReference type="Gene3D" id="3.40.50.150">
    <property type="entry name" value="Vaccinia Virus protein VP39"/>
    <property type="match status" value="1"/>
</dbReference>
<protein>
    <recommendedName>
        <fullName evidence="3">Class I SAM-dependent methyltransferase</fullName>
    </recommendedName>
</protein>
<accession>A0A5J5G8F1</accession>
<reference evidence="1 2" key="1">
    <citation type="submission" date="2019-09" db="EMBL/GenBank/DDBJ databases">
        <title>Bacillus ochoae sp. nov., Paenibacillus whitsoniae sp. nov., Paenibacillus spiritus sp. nov. Isolated from the Mars Exploration Rover during spacecraft assembly.</title>
        <authorList>
            <person name="Seuylemezian A."/>
            <person name="Vaishampayan P."/>
        </authorList>
    </citation>
    <scope>NUCLEOTIDE SEQUENCE [LARGE SCALE GENOMIC DNA]</scope>
    <source>
        <strain evidence="1 2">MER_111</strain>
    </source>
</reference>
<dbReference type="InterPro" id="IPR029063">
    <property type="entry name" value="SAM-dependent_MTases_sf"/>
</dbReference>
<evidence type="ECO:0000313" key="1">
    <source>
        <dbReference type="EMBL" id="KAA9003931.1"/>
    </source>
</evidence>
<name>A0A5J5G8F1_9BACL</name>